<dbReference type="InterPro" id="IPR006009">
    <property type="entry name" value="GlcNAc_MurG"/>
</dbReference>
<keyword evidence="11" id="KW-1133">Transmembrane helix</keyword>
<comment type="function">
    <text evidence="10">Cell wall formation. Catalyzes the transfer of a GlcNAc subunit on undecaprenyl-pyrophosphoryl-MurNAc-pentapeptide (lipid intermediate I) to form undecaprenyl-pyrophosphoryl-MurNAc-(pentapeptide)GlcNAc (lipid intermediate II).</text>
</comment>
<evidence type="ECO:0000256" key="2">
    <source>
        <dbReference type="ARBA" id="ARBA00022618"/>
    </source>
</evidence>
<dbReference type="GO" id="GO:0009252">
    <property type="term" value="P:peptidoglycan biosynthetic process"/>
    <property type="evidence" value="ECO:0007669"/>
    <property type="project" value="UniProtKB-UniRule"/>
</dbReference>
<organism evidence="14 15">
    <name type="scientific">SAR86 cluster bacterium</name>
    <dbReference type="NCBI Taxonomy" id="2030880"/>
    <lineage>
        <taxon>Bacteria</taxon>
        <taxon>Pseudomonadati</taxon>
        <taxon>Pseudomonadota</taxon>
        <taxon>Gammaproteobacteria</taxon>
        <taxon>SAR86 cluster</taxon>
    </lineage>
</organism>
<evidence type="ECO:0000259" key="13">
    <source>
        <dbReference type="Pfam" id="PF04101"/>
    </source>
</evidence>
<dbReference type="GO" id="GO:0050511">
    <property type="term" value="F:undecaprenyldiphospho-muramoylpentapeptide beta-N-acetylglucosaminyltransferase activity"/>
    <property type="evidence" value="ECO:0007669"/>
    <property type="project" value="UniProtKB-UniRule"/>
</dbReference>
<evidence type="ECO:0000256" key="4">
    <source>
        <dbReference type="ARBA" id="ARBA00022679"/>
    </source>
</evidence>
<dbReference type="UniPathway" id="UPA00219"/>
<dbReference type="InterPro" id="IPR007235">
    <property type="entry name" value="Glyco_trans_28_C"/>
</dbReference>
<evidence type="ECO:0000256" key="1">
    <source>
        <dbReference type="ARBA" id="ARBA00022475"/>
    </source>
</evidence>
<feature type="domain" description="Glycosyltransferase family 28 N-terminal" evidence="12">
    <location>
        <begin position="3"/>
        <end position="137"/>
    </location>
</feature>
<evidence type="ECO:0000256" key="11">
    <source>
        <dbReference type="SAM" id="Phobius"/>
    </source>
</evidence>
<feature type="binding site" evidence="10">
    <location>
        <begin position="10"/>
        <end position="12"/>
    </location>
    <ligand>
        <name>UDP-N-acetyl-alpha-D-glucosamine</name>
        <dbReference type="ChEBI" id="CHEBI:57705"/>
    </ligand>
</feature>
<gene>
    <name evidence="10" type="primary">murG</name>
    <name evidence="14" type="ORF">H2021_01765</name>
</gene>
<dbReference type="GO" id="GO:0005975">
    <property type="term" value="P:carbohydrate metabolic process"/>
    <property type="evidence" value="ECO:0007669"/>
    <property type="project" value="InterPro"/>
</dbReference>
<keyword evidence="6 10" id="KW-0573">Peptidoglycan synthesis</keyword>
<keyword evidence="11" id="KW-0812">Transmembrane</keyword>
<dbReference type="GO" id="GO:0008360">
    <property type="term" value="P:regulation of cell shape"/>
    <property type="evidence" value="ECO:0007669"/>
    <property type="project" value="UniProtKB-KW"/>
</dbReference>
<comment type="catalytic activity">
    <reaction evidence="10">
        <text>di-trans,octa-cis-undecaprenyl diphospho-N-acetyl-alpha-D-muramoyl-L-alanyl-D-glutamyl-meso-2,6-diaminopimeloyl-D-alanyl-D-alanine + UDP-N-acetyl-alpha-D-glucosamine = di-trans,octa-cis-undecaprenyl diphospho-[N-acetyl-alpha-D-glucosaminyl-(1-&gt;4)]-N-acetyl-alpha-D-muramoyl-L-alanyl-D-glutamyl-meso-2,6-diaminopimeloyl-D-alanyl-D-alanine + UDP + H(+)</text>
        <dbReference type="Rhea" id="RHEA:31227"/>
        <dbReference type="ChEBI" id="CHEBI:15378"/>
        <dbReference type="ChEBI" id="CHEBI:57705"/>
        <dbReference type="ChEBI" id="CHEBI:58223"/>
        <dbReference type="ChEBI" id="CHEBI:61387"/>
        <dbReference type="ChEBI" id="CHEBI:61388"/>
        <dbReference type="EC" id="2.4.1.227"/>
    </reaction>
</comment>
<evidence type="ECO:0000256" key="3">
    <source>
        <dbReference type="ARBA" id="ARBA00022676"/>
    </source>
</evidence>
<comment type="caution">
    <text evidence="10">Lacks conserved residue(s) required for the propagation of feature annotation.</text>
</comment>
<dbReference type="InterPro" id="IPR004276">
    <property type="entry name" value="GlycoTrans_28_N"/>
</dbReference>
<feature type="binding site" evidence="10">
    <location>
        <position position="186"/>
    </location>
    <ligand>
        <name>UDP-N-acetyl-alpha-D-glucosamine</name>
        <dbReference type="ChEBI" id="CHEBI:57705"/>
    </ligand>
</feature>
<comment type="caution">
    <text evidence="14">The sequence shown here is derived from an EMBL/GenBank/DDBJ whole genome shotgun (WGS) entry which is preliminary data.</text>
</comment>
<dbReference type="HAMAP" id="MF_00033">
    <property type="entry name" value="MurG"/>
    <property type="match status" value="1"/>
</dbReference>
<sequence>MNIIISAAKTGGHVFPAIEVAKEFASKECNIFFIGTGSKIEKNALEGLSFNYIPLKIDGFRGKSPLNKILSLKDTVFNIFKVYFIIKRNNIKCIITFGGFITVPVGLAGWLARTKVFTHEQNSVMGSANKLLSKFATINFLAFPITGNIKRSLISGNPIRTSFNINKAQEKDRDTNKIRIYITGGSQGAKYFNETFPKSFEDVEDLVQIKHQCGNGNFNEVQNLYSKTNIDFSVSEFYKDPSLEIEWADFVISRSGALTISEVSSLSKGMLMIPLPISIDNHQYLNAKHILDIKMGVIHEEADGIDKLNEKLKKIISQKTYLNWQKQTNSSHKNATKFILNNILKEYGAI</sequence>
<dbReference type="Proteomes" id="UP000585327">
    <property type="component" value="Unassembled WGS sequence"/>
</dbReference>
<keyword evidence="3 10" id="KW-0328">Glycosyltransferase</keyword>
<accession>A0A838YK20</accession>
<keyword evidence="7 10" id="KW-0472">Membrane</keyword>
<evidence type="ECO:0000256" key="10">
    <source>
        <dbReference type="HAMAP-Rule" id="MF_00033"/>
    </source>
</evidence>
<dbReference type="AlphaFoldDB" id="A0A838YK20"/>
<comment type="similarity">
    <text evidence="10">Belongs to the glycosyltransferase 28 family. MurG subfamily.</text>
</comment>
<feature type="binding site" evidence="10">
    <location>
        <position position="122"/>
    </location>
    <ligand>
        <name>UDP-N-acetyl-alpha-D-glucosamine</name>
        <dbReference type="ChEBI" id="CHEBI:57705"/>
    </ligand>
</feature>
<reference evidence="14 15" key="1">
    <citation type="submission" date="2020-06" db="EMBL/GenBank/DDBJ databases">
        <title>Dysbiosis in marine aquaculture revealed through microbiome analysis: reverse ecology for environmental sustainability.</title>
        <authorList>
            <person name="Haro-Moreno J.M."/>
            <person name="Coutinho F.H."/>
            <person name="Zaragoza-Solas A."/>
            <person name="Picazo A."/>
            <person name="Almagro-Moreno S."/>
            <person name="Lopez-Perez M."/>
        </authorList>
    </citation>
    <scope>NUCLEOTIDE SEQUENCE [LARGE SCALE GENOMIC DNA]</scope>
    <source>
        <strain evidence="14">MCMED-G42</strain>
    </source>
</reference>
<dbReference type="GO" id="GO:0071555">
    <property type="term" value="P:cell wall organization"/>
    <property type="evidence" value="ECO:0007669"/>
    <property type="project" value="UniProtKB-KW"/>
</dbReference>
<dbReference type="Pfam" id="PF04101">
    <property type="entry name" value="Glyco_tran_28_C"/>
    <property type="match status" value="1"/>
</dbReference>
<dbReference type="CDD" id="cd03785">
    <property type="entry name" value="GT28_MurG"/>
    <property type="match status" value="1"/>
</dbReference>
<evidence type="ECO:0000259" key="12">
    <source>
        <dbReference type="Pfam" id="PF03033"/>
    </source>
</evidence>
<feature type="transmembrane region" description="Helical" evidence="11">
    <location>
        <begin position="93"/>
        <end position="112"/>
    </location>
</feature>
<evidence type="ECO:0000313" key="15">
    <source>
        <dbReference type="Proteomes" id="UP000585327"/>
    </source>
</evidence>
<dbReference type="GO" id="GO:0051301">
    <property type="term" value="P:cell division"/>
    <property type="evidence" value="ECO:0007669"/>
    <property type="project" value="UniProtKB-KW"/>
</dbReference>
<keyword evidence="1 10" id="KW-1003">Cell membrane</keyword>
<protein>
    <recommendedName>
        <fullName evidence="10">UDP-N-acetylglucosamine--N-acetylmuramyl-(pentapeptide) pyrophosphoryl-undecaprenol N-acetylglucosamine transferase</fullName>
        <ecNumber evidence="10">2.4.1.227</ecNumber>
    </recommendedName>
    <alternativeName>
        <fullName evidence="10">Undecaprenyl-PP-MurNAc-pentapeptide-UDPGlcNAc GlcNAc transferase</fullName>
    </alternativeName>
</protein>
<dbReference type="EC" id="2.4.1.227" evidence="10"/>
<comment type="subcellular location">
    <subcellularLocation>
        <location evidence="10">Cell membrane</location>
        <topology evidence="10">Peripheral membrane protein</topology>
        <orientation evidence="10">Cytoplasmic side</orientation>
    </subcellularLocation>
</comment>
<keyword evidence="4 10" id="KW-0808">Transferase</keyword>
<dbReference type="PANTHER" id="PTHR21015">
    <property type="entry name" value="UDP-N-ACETYLGLUCOSAMINE--N-ACETYLMURAMYL-(PENTAPEPTIDE) PYROPHOSPHORYL-UNDECAPRENOL N-ACETYLGLUCOSAMINE TRANSFERASE 1"/>
    <property type="match status" value="1"/>
</dbReference>
<dbReference type="EMBL" id="JACETM010000010">
    <property type="protein sequence ID" value="MBA4723920.1"/>
    <property type="molecule type" value="Genomic_DNA"/>
</dbReference>
<keyword evidence="8 10" id="KW-0131">Cell cycle</keyword>
<dbReference type="GO" id="GO:0005886">
    <property type="term" value="C:plasma membrane"/>
    <property type="evidence" value="ECO:0007669"/>
    <property type="project" value="UniProtKB-SubCell"/>
</dbReference>
<evidence type="ECO:0000256" key="9">
    <source>
        <dbReference type="ARBA" id="ARBA00023316"/>
    </source>
</evidence>
<evidence type="ECO:0000256" key="7">
    <source>
        <dbReference type="ARBA" id="ARBA00023136"/>
    </source>
</evidence>
<evidence type="ECO:0000256" key="5">
    <source>
        <dbReference type="ARBA" id="ARBA00022960"/>
    </source>
</evidence>
<feature type="binding site" evidence="10">
    <location>
        <position position="283"/>
    </location>
    <ligand>
        <name>UDP-N-acetyl-alpha-D-glucosamine</name>
        <dbReference type="ChEBI" id="CHEBI:57705"/>
    </ligand>
</feature>
<dbReference type="Gene3D" id="3.40.50.2000">
    <property type="entry name" value="Glycogen Phosphorylase B"/>
    <property type="match status" value="2"/>
</dbReference>
<evidence type="ECO:0000313" key="14">
    <source>
        <dbReference type="EMBL" id="MBA4723920.1"/>
    </source>
</evidence>
<dbReference type="SUPFAM" id="SSF53756">
    <property type="entry name" value="UDP-Glycosyltransferase/glycogen phosphorylase"/>
    <property type="match status" value="1"/>
</dbReference>
<name>A0A838YK20_9GAMM</name>
<dbReference type="PANTHER" id="PTHR21015:SF22">
    <property type="entry name" value="GLYCOSYLTRANSFERASE"/>
    <property type="match status" value="1"/>
</dbReference>
<dbReference type="Pfam" id="PF03033">
    <property type="entry name" value="Glyco_transf_28"/>
    <property type="match status" value="1"/>
</dbReference>
<feature type="binding site" evidence="10">
    <location>
        <position position="160"/>
    </location>
    <ligand>
        <name>UDP-N-acetyl-alpha-D-glucosamine</name>
        <dbReference type="ChEBI" id="CHEBI:57705"/>
    </ligand>
</feature>
<keyword evidence="2 10" id="KW-0132">Cell division</keyword>
<comment type="pathway">
    <text evidence="10">Cell wall biogenesis; peptidoglycan biosynthesis.</text>
</comment>
<evidence type="ECO:0000256" key="6">
    <source>
        <dbReference type="ARBA" id="ARBA00022984"/>
    </source>
</evidence>
<proteinExistence type="inferred from homology"/>
<feature type="domain" description="Glycosyl transferase family 28 C-terminal" evidence="13">
    <location>
        <begin position="180"/>
        <end position="333"/>
    </location>
</feature>
<keyword evidence="5 10" id="KW-0133">Cell shape</keyword>
<evidence type="ECO:0000256" key="8">
    <source>
        <dbReference type="ARBA" id="ARBA00023306"/>
    </source>
</evidence>
<keyword evidence="9 10" id="KW-0961">Cell wall biogenesis/degradation</keyword>